<dbReference type="Proteomes" id="UP000187209">
    <property type="component" value="Unassembled WGS sequence"/>
</dbReference>
<name>A0A1R2AY06_9CILI</name>
<accession>A0A1R2AY06</accession>
<evidence type="ECO:0000313" key="3">
    <source>
        <dbReference type="Proteomes" id="UP000187209"/>
    </source>
</evidence>
<dbReference type="CDD" id="cd00180">
    <property type="entry name" value="PKc"/>
    <property type="match status" value="1"/>
</dbReference>
<dbReference type="PANTHER" id="PTHR24362:SF309">
    <property type="entry name" value="PROTEIN KINASE DOMAIN-CONTAINING PROTEIN"/>
    <property type="match status" value="1"/>
</dbReference>
<evidence type="ECO:0000259" key="1">
    <source>
        <dbReference type="PROSITE" id="PS50011"/>
    </source>
</evidence>
<dbReference type="GO" id="GO:0005524">
    <property type="term" value="F:ATP binding"/>
    <property type="evidence" value="ECO:0007669"/>
    <property type="project" value="InterPro"/>
</dbReference>
<dbReference type="InterPro" id="IPR011009">
    <property type="entry name" value="Kinase-like_dom_sf"/>
</dbReference>
<dbReference type="AlphaFoldDB" id="A0A1R2AY06"/>
<dbReference type="InterPro" id="IPR000719">
    <property type="entry name" value="Prot_kinase_dom"/>
</dbReference>
<protein>
    <recommendedName>
        <fullName evidence="1">Protein kinase domain-containing protein</fullName>
    </recommendedName>
</protein>
<comment type="caution">
    <text evidence="2">The sequence shown here is derived from an EMBL/GenBank/DDBJ whole genome shotgun (WGS) entry which is preliminary data.</text>
</comment>
<dbReference type="PROSITE" id="PS00108">
    <property type="entry name" value="PROTEIN_KINASE_ST"/>
    <property type="match status" value="1"/>
</dbReference>
<dbReference type="SMART" id="SM00220">
    <property type="entry name" value="S_TKc"/>
    <property type="match status" value="1"/>
</dbReference>
<proteinExistence type="predicted"/>
<dbReference type="EMBL" id="MPUH01001220">
    <property type="protein sequence ID" value="OMJ69260.1"/>
    <property type="molecule type" value="Genomic_DNA"/>
</dbReference>
<evidence type="ECO:0000313" key="2">
    <source>
        <dbReference type="EMBL" id="OMJ69260.1"/>
    </source>
</evidence>
<dbReference type="Gene3D" id="1.10.510.10">
    <property type="entry name" value="Transferase(Phosphotransferase) domain 1"/>
    <property type="match status" value="1"/>
</dbReference>
<dbReference type="OrthoDB" id="296674at2759"/>
<reference evidence="2 3" key="1">
    <citation type="submission" date="2016-11" db="EMBL/GenBank/DDBJ databases">
        <title>The macronuclear genome of Stentor coeruleus: a giant cell with tiny introns.</title>
        <authorList>
            <person name="Slabodnick M."/>
            <person name="Ruby J.G."/>
            <person name="Reiff S.B."/>
            <person name="Swart E.C."/>
            <person name="Gosai S."/>
            <person name="Prabakaran S."/>
            <person name="Witkowska E."/>
            <person name="Larue G.E."/>
            <person name="Fisher S."/>
            <person name="Freeman R.M."/>
            <person name="Gunawardena J."/>
            <person name="Chu W."/>
            <person name="Stover N.A."/>
            <person name="Gregory B.D."/>
            <person name="Nowacki M."/>
            <person name="Derisi J."/>
            <person name="Roy S.W."/>
            <person name="Marshall W.F."/>
            <person name="Sood P."/>
        </authorList>
    </citation>
    <scope>NUCLEOTIDE SEQUENCE [LARGE SCALE GENOMIC DNA]</scope>
    <source>
        <strain evidence="2">WM001</strain>
    </source>
</reference>
<dbReference type="InterPro" id="IPR008271">
    <property type="entry name" value="Ser/Thr_kinase_AS"/>
</dbReference>
<feature type="domain" description="Protein kinase" evidence="1">
    <location>
        <begin position="255"/>
        <end position="530"/>
    </location>
</feature>
<keyword evidence="3" id="KW-1185">Reference proteome</keyword>
<dbReference type="PANTHER" id="PTHR24362">
    <property type="entry name" value="SERINE/THREONINE-PROTEIN KINASE NEK"/>
    <property type="match status" value="1"/>
</dbReference>
<dbReference type="SUPFAM" id="SSF56112">
    <property type="entry name" value="Protein kinase-like (PK-like)"/>
    <property type="match status" value="1"/>
</dbReference>
<sequence>MNFLDIALSFSDTLLSNPELNDDQKRYINSLFDKSYNELKQEIETNNKVFNNLVSVLKHIKAFTDGPIGVENYIEIFNEICYQRLDIQIPDYDFSICADCLEKEITTANISECAQIADVLKDIDRVCFRKTRHLLHLRVASICSKFINNFGNQSIKLMSETVIQSLVAIQNSGIEILSWIQEIFYVICDYLSNRYSIIENVANMPGEEQNLILTLRLCAPIINENYQSKFNELNNYIISNNAYFNREYIFANIKRNKVVYTQRRAFAKITIYKEYHESIGKFAVKEYSKIQDDYENVILNELEIMKILSTKASKNNCFVKVFFLHRDDSKISICMEYFKYNLKQYIDYWKSINYSLDDKQLKVLMTKLISCFAELENLKINHRDIKPQNIMITPKLMPKIIDFNVSLHKLTEDFQLSVTNDHLIEGTVDYMAPELIELLFKGEKVGKYRPGRADVFSLGLTLLQLIYQKPVHKLNHKENNEHLMNIVKSLKIDENIKTCLKKMLDVDYKKREKFSKLLKYFDSDDVDPTIDN</sequence>
<dbReference type="GO" id="GO:0004672">
    <property type="term" value="F:protein kinase activity"/>
    <property type="evidence" value="ECO:0007669"/>
    <property type="project" value="InterPro"/>
</dbReference>
<dbReference type="PROSITE" id="PS50011">
    <property type="entry name" value="PROTEIN_KINASE_DOM"/>
    <property type="match status" value="1"/>
</dbReference>
<gene>
    <name evidence="2" type="ORF">SteCoe_33061</name>
</gene>
<organism evidence="2 3">
    <name type="scientific">Stentor coeruleus</name>
    <dbReference type="NCBI Taxonomy" id="5963"/>
    <lineage>
        <taxon>Eukaryota</taxon>
        <taxon>Sar</taxon>
        <taxon>Alveolata</taxon>
        <taxon>Ciliophora</taxon>
        <taxon>Postciliodesmatophora</taxon>
        <taxon>Heterotrichea</taxon>
        <taxon>Heterotrichida</taxon>
        <taxon>Stentoridae</taxon>
        <taxon>Stentor</taxon>
    </lineage>
</organism>
<dbReference type="Pfam" id="PF00069">
    <property type="entry name" value="Pkinase"/>
    <property type="match status" value="1"/>
</dbReference>